<accession>A0AB39BVH7</accession>
<dbReference type="EMBL" id="CP162551">
    <property type="protein sequence ID" value="XDI37678.1"/>
    <property type="molecule type" value="Genomic_DNA"/>
</dbReference>
<dbReference type="RefSeq" id="WP_368505007.1">
    <property type="nucleotide sequence ID" value="NZ_CP162551.1"/>
</dbReference>
<reference evidence="1" key="1">
    <citation type="submission" date="2024-07" db="EMBL/GenBank/DDBJ databases">
        <title>Identification and characteristics of an arsenic-resistant bacterial isolate, which belongs to a novel species.</title>
        <authorList>
            <person name="Juszczyk A."/>
            <person name="Kowalczyk A."/>
            <person name="Was K."/>
            <person name="Kosowicz W."/>
            <person name="Budzyn A."/>
            <person name="Latowski D."/>
        </authorList>
    </citation>
    <scope>NUCLEOTIDE SEQUENCE</scope>
    <source>
        <strain evidence="1">As8PL</strain>
    </source>
</reference>
<gene>
    <name evidence="1" type="ORF">AB3N04_04995</name>
</gene>
<name>A0AB39BVH7_9BACI</name>
<protein>
    <submittedName>
        <fullName evidence="1">Uncharacterized protein</fullName>
    </submittedName>
</protein>
<sequence>MEDKESWTTSWLVFSFMRIVDIPHTIQGSETERHPEYNRPIEKKVVLDVGASYFEEVDIELYVDDELGMTSYLPKGTEVEQIEHEHFTEWRFTEPGVSENSFYSFGKLKNDFPFQRSMQTMFGAFDINLEHYEDLGGGTGYGYGYYSGMDEEFIDGYIQLFESPNGWYYHHKHADREDYNGGVYTQRLRMFIDSIEWH</sequence>
<proteinExistence type="predicted"/>
<organism evidence="1">
    <name type="scientific">Alkalihalophilus sp. As8PL</name>
    <dbReference type="NCBI Taxonomy" id="3237103"/>
    <lineage>
        <taxon>Bacteria</taxon>
        <taxon>Bacillati</taxon>
        <taxon>Bacillota</taxon>
        <taxon>Bacilli</taxon>
        <taxon>Bacillales</taxon>
        <taxon>Bacillaceae</taxon>
        <taxon>Alkalihalophilus</taxon>
    </lineage>
</organism>
<evidence type="ECO:0000313" key="1">
    <source>
        <dbReference type="EMBL" id="XDI37678.1"/>
    </source>
</evidence>
<dbReference type="AlphaFoldDB" id="A0AB39BVH7"/>